<proteinExistence type="predicted"/>
<protein>
    <recommendedName>
        <fullName evidence="3">Tetratricopeptide repeat protein</fullName>
    </recommendedName>
</protein>
<dbReference type="RefSeq" id="WP_109617845.1">
    <property type="nucleotide sequence ID" value="NZ_QGDO01000002.1"/>
</dbReference>
<reference evidence="1 2" key="1">
    <citation type="submission" date="2018-03" db="EMBL/GenBank/DDBJ databases">
        <title>Genomic Encyclopedia of Archaeal and Bacterial Type Strains, Phase II (KMG-II): from individual species to whole genera.</title>
        <authorList>
            <person name="Goeker M."/>
        </authorList>
    </citation>
    <scope>NUCLEOTIDE SEQUENCE [LARGE SCALE GENOMIC DNA]</scope>
    <source>
        <strain evidence="1 2">DSM 28229</strain>
    </source>
</reference>
<dbReference type="AlphaFoldDB" id="A0A315ZCT3"/>
<name>A0A315ZCT3_SEDFL</name>
<evidence type="ECO:0000313" key="1">
    <source>
        <dbReference type="EMBL" id="PWJ43361.1"/>
    </source>
</evidence>
<dbReference type="Pfam" id="PF14559">
    <property type="entry name" value="TPR_19"/>
    <property type="match status" value="1"/>
</dbReference>
<gene>
    <name evidence="1" type="ORF">BC781_102918</name>
</gene>
<organism evidence="1 2">
    <name type="scientific">Sediminitomix flava</name>
    <dbReference type="NCBI Taxonomy" id="379075"/>
    <lineage>
        <taxon>Bacteria</taxon>
        <taxon>Pseudomonadati</taxon>
        <taxon>Bacteroidota</taxon>
        <taxon>Cytophagia</taxon>
        <taxon>Cytophagales</taxon>
        <taxon>Flammeovirgaceae</taxon>
        <taxon>Sediminitomix</taxon>
    </lineage>
</organism>
<dbReference type="EMBL" id="QGDO01000002">
    <property type="protein sequence ID" value="PWJ43361.1"/>
    <property type="molecule type" value="Genomic_DNA"/>
</dbReference>
<evidence type="ECO:0000313" key="2">
    <source>
        <dbReference type="Proteomes" id="UP000245535"/>
    </source>
</evidence>
<comment type="caution">
    <text evidence="1">The sequence shown here is derived from an EMBL/GenBank/DDBJ whole genome shotgun (WGS) entry which is preliminary data.</text>
</comment>
<dbReference type="Gene3D" id="1.25.40.10">
    <property type="entry name" value="Tetratricopeptide repeat domain"/>
    <property type="match status" value="2"/>
</dbReference>
<dbReference type="Proteomes" id="UP000245535">
    <property type="component" value="Unassembled WGS sequence"/>
</dbReference>
<keyword evidence="2" id="KW-1185">Reference proteome</keyword>
<evidence type="ECO:0008006" key="3">
    <source>
        <dbReference type="Google" id="ProtNLM"/>
    </source>
</evidence>
<dbReference type="InterPro" id="IPR011990">
    <property type="entry name" value="TPR-like_helical_dom_sf"/>
</dbReference>
<sequence length="384" mass="45801">MTFRPFIIFIFLIPFELYAQEKFDVLRKQALHFAQIGKIEEASKLYDSLLYLGGDRYLLEEEKYMAANVYWSSGSKSEIENTTKAVSFLRSIDNDSLASDFYKEFASIQLEEIYAFAYSRAEFHIINKRYRRGLEWLEIAWDIDHKDKRLRQLLLATSLLVNDTERFSRYMELLYIDGAGSPETYNIWLEIEWRSGNRNLAISQLKTLLKAFPESEILILRMIQFQLRLDEFEKAQTYLNQLPSTPDRKKYKKLYHALIEEYSNQEESALKSYAQITKEFPNFFEGHYNEGHLHYILALEQIDDLNKKFNKIIKQEKISRQDFQVFRKEINYHLTQALKSFDKAQKIQPENLEILRIRSTVYQLLNKDKKQKELDLLIEYAELD</sequence>
<accession>A0A315ZCT3</accession>
<dbReference type="SUPFAM" id="SSF48452">
    <property type="entry name" value="TPR-like"/>
    <property type="match status" value="2"/>
</dbReference>